<dbReference type="InterPro" id="IPR008271">
    <property type="entry name" value="Ser/Thr_kinase_AS"/>
</dbReference>
<dbReference type="PROSITE" id="PS00108">
    <property type="entry name" value="PROTEIN_KINASE_ST"/>
    <property type="match status" value="1"/>
</dbReference>
<dbReference type="GO" id="GO:0005524">
    <property type="term" value="F:ATP binding"/>
    <property type="evidence" value="ECO:0007669"/>
    <property type="project" value="UniProtKB-UniRule"/>
</dbReference>
<evidence type="ECO:0000256" key="1">
    <source>
        <dbReference type="ARBA" id="ARBA00022679"/>
    </source>
</evidence>
<dbReference type="InterPro" id="IPR027417">
    <property type="entry name" value="P-loop_NTPase"/>
</dbReference>
<dbReference type="Proteomes" id="UP000621560">
    <property type="component" value="Unassembled WGS sequence"/>
</dbReference>
<dbReference type="PANTHER" id="PTHR43289:SF34">
    <property type="entry name" value="SERINE_THREONINE-PROTEIN KINASE YBDM-RELATED"/>
    <property type="match status" value="1"/>
</dbReference>
<feature type="binding site" evidence="5">
    <location>
        <position position="55"/>
    </location>
    <ligand>
        <name>ATP</name>
        <dbReference type="ChEBI" id="CHEBI:30616"/>
    </ligand>
</feature>
<keyword evidence="1" id="KW-0808">Transferase</keyword>
<feature type="domain" description="Protein kinase" evidence="6">
    <location>
        <begin position="25"/>
        <end position="285"/>
    </location>
</feature>
<gene>
    <name evidence="7" type="ORF">IDH44_22425</name>
</gene>
<dbReference type="InterPro" id="IPR017441">
    <property type="entry name" value="Protein_kinase_ATP_BS"/>
</dbReference>
<evidence type="ECO:0000256" key="2">
    <source>
        <dbReference type="ARBA" id="ARBA00022741"/>
    </source>
</evidence>
<dbReference type="GO" id="GO:0004674">
    <property type="term" value="F:protein serine/threonine kinase activity"/>
    <property type="evidence" value="ECO:0007669"/>
    <property type="project" value="UniProtKB-KW"/>
</dbReference>
<keyword evidence="7" id="KW-0723">Serine/threonine-protein kinase</keyword>
<keyword evidence="4 5" id="KW-0067">ATP-binding</keyword>
<evidence type="ECO:0000259" key="6">
    <source>
        <dbReference type="PROSITE" id="PS50011"/>
    </source>
</evidence>
<dbReference type="SUPFAM" id="SSF56112">
    <property type="entry name" value="Protein kinase-like (PK-like)"/>
    <property type="match status" value="1"/>
</dbReference>
<dbReference type="PROSITE" id="PS50011">
    <property type="entry name" value="PROTEIN_KINASE_DOM"/>
    <property type="match status" value="1"/>
</dbReference>
<dbReference type="EMBL" id="JACXIZ010000048">
    <property type="protein sequence ID" value="MBD2847961.1"/>
    <property type="molecule type" value="Genomic_DNA"/>
</dbReference>
<dbReference type="RefSeq" id="WP_190921065.1">
    <property type="nucleotide sequence ID" value="NZ_JACXIZ010000048.1"/>
</dbReference>
<dbReference type="Gene3D" id="1.10.510.10">
    <property type="entry name" value="Transferase(Phosphotransferase) domain 1"/>
    <property type="match status" value="1"/>
</dbReference>
<evidence type="ECO:0000256" key="4">
    <source>
        <dbReference type="ARBA" id="ARBA00022840"/>
    </source>
</evidence>
<protein>
    <submittedName>
        <fullName evidence="7">Serine/threonine protein kinase</fullName>
    </submittedName>
</protein>
<keyword evidence="3 7" id="KW-0418">Kinase</keyword>
<accession>A0A927BW55</accession>
<reference evidence="7" key="1">
    <citation type="submission" date="2020-09" db="EMBL/GenBank/DDBJ databases">
        <title>A novel bacterium of genus Paenibacillus, isolated from South China Sea.</title>
        <authorList>
            <person name="Huang H."/>
            <person name="Mo K."/>
            <person name="Hu Y."/>
        </authorList>
    </citation>
    <scope>NUCLEOTIDE SEQUENCE</scope>
    <source>
        <strain evidence="7">IB182496</strain>
    </source>
</reference>
<dbReference type="Pfam" id="PF00069">
    <property type="entry name" value="Pkinase"/>
    <property type="match status" value="1"/>
</dbReference>
<keyword evidence="2 5" id="KW-0547">Nucleotide-binding</keyword>
<dbReference type="SUPFAM" id="SSF52540">
    <property type="entry name" value="P-loop containing nucleoside triphosphate hydrolases"/>
    <property type="match status" value="1"/>
</dbReference>
<comment type="caution">
    <text evidence="7">The sequence shown here is derived from an EMBL/GenBank/DDBJ whole genome shotgun (WGS) entry which is preliminary data.</text>
</comment>
<sequence length="544" mass="59853">MNEIRLGEEQWGTELQPGTVIARRYRITGIVGRGGMGAVYAAEDLRLPGRRWAVKLTESPAPDHAAQGRARAEAAAREALREAQMLMRLSHPYLPVLADCCGPDADGRIAMVTAYVEGETLHAYAARLGRPLKAAELVPIARQLSEVLAYLHRQSPAVIHRDLKPGNVMLEPGGHLKLIDFGIARYYSEEALTDTQLLGTPGFAAPEQGGAAQSDARADIYGLGALLYWLVSGGRHPRAGEALRGMRFSRLPRALTALLERMLELDPARRPASMQEVRETLHVLSADLVGGGALASFQAAEPLATRTLPGAPKRLVIASLAPGSGATFVALTIAKLLAHRRQPFVALEHPLGAAQWHALLPESQRSAGRDRQGPQSEYPYRGWRDGGSWYALEPSHARMEEADSAAFERLASESAAPLAVIDLSGRWTDPAVAALLEQAEHCLFVADPWPARWRPRAVGRLRELSEARASRGLRTFWAANKDLAFAGREEWLRMVPAELLCALPELPSAQWADCLWRGRWLTDSARWRKLYMRRLEPLWAQIQT</sequence>
<dbReference type="Gene3D" id="3.30.200.20">
    <property type="entry name" value="Phosphorylase Kinase, domain 1"/>
    <property type="match status" value="1"/>
</dbReference>
<dbReference type="InterPro" id="IPR000719">
    <property type="entry name" value="Prot_kinase_dom"/>
</dbReference>
<keyword evidence="8" id="KW-1185">Reference proteome</keyword>
<dbReference type="PANTHER" id="PTHR43289">
    <property type="entry name" value="MITOGEN-ACTIVATED PROTEIN KINASE KINASE KINASE 20-RELATED"/>
    <property type="match status" value="1"/>
</dbReference>
<dbReference type="AlphaFoldDB" id="A0A927BW55"/>
<evidence type="ECO:0000313" key="7">
    <source>
        <dbReference type="EMBL" id="MBD2847961.1"/>
    </source>
</evidence>
<name>A0A927BW55_9BACL</name>
<dbReference type="PROSITE" id="PS00107">
    <property type="entry name" value="PROTEIN_KINASE_ATP"/>
    <property type="match status" value="1"/>
</dbReference>
<organism evidence="7 8">
    <name type="scientific">Paenibacillus sabuli</name>
    <dbReference type="NCBI Taxonomy" id="2772509"/>
    <lineage>
        <taxon>Bacteria</taxon>
        <taxon>Bacillati</taxon>
        <taxon>Bacillota</taxon>
        <taxon>Bacilli</taxon>
        <taxon>Bacillales</taxon>
        <taxon>Paenibacillaceae</taxon>
        <taxon>Paenibacillus</taxon>
    </lineage>
</organism>
<dbReference type="CDD" id="cd14014">
    <property type="entry name" value="STKc_PknB_like"/>
    <property type="match status" value="1"/>
</dbReference>
<evidence type="ECO:0000256" key="5">
    <source>
        <dbReference type="PROSITE-ProRule" id="PRU10141"/>
    </source>
</evidence>
<dbReference type="SMART" id="SM00220">
    <property type="entry name" value="S_TKc"/>
    <property type="match status" value="1"/>
</dbReference>
<evidence type="ECO:0000256" key="3">
    <source>
        <dbReference type="ARBA" id="ARBA00022777"/>
    </source>
</evidence>
<dbReference type="InterPro" id="IPR011009">
    <property type="entry name" value="Kinase-like_dom_sf"/>
</dbReference>
<evidence type="ECO:0000313" key="8">
    <source>
        <dbReference type="Proteomes" id="UP000621560"/>
    </source>
</evidence>
<proteinExistence type="predicted"/>